<feature type="transmembrane region" description="Helical" evidence="6">
    <location>
        <begin position="386"/>
        <end position="411"/>
    </location>
</feature>
<dbReference type="RefSeq" id="XP_024498870.1">
    <property type="nucleotide sequence ID" value="XM_024648574.1"/>
</dbReference>
<dbReference type="GeneID" id="36384467"/>
<dbReference type="InterPro" id="IPR002229">
    <property type="entry name" value="RhesusRHD"/>
</dbReference>
<evidence type="ECO:0000256" key="6">
    <source>
        <dbReference type="SAM" id="Phobius"/>
    </source>
</evidence>
<feature type="transmembrane region" description="Helical" evidence="6">
    <location>
        <begin position="149"/>
        <end position="174"/>
    </location>
</feature>
<feature type="transmembrane region" description="Helical" evidence="6">
    <location>
        <begin position="56"/>
        <end position="77"/>
    </location>
</feature>
<dbReference type="PANTHER" id="PTHR11730:SF60">
    <property type="entry name" value="RH50, ISOFORM D"/>
    <property type="match status" value="1"/>
</dbReference>
<feature type="transmembrane region" description="Helical" evidence="6">
    <location>
        <begin position="115"/>
        <end position="142"/>
    </location>
</feature>
<evidence type="ECO:0000313" key="11">
    <source>
        <dbReference type="WormBase" id="SRAE_X000140500"/>
    </source>
</evidence>
<feature type="transmembrane region" description="Helical" evidence="6">
    <location>
        <begin position="210"/>
        <end position="229"/>
    </location>
</feature>
<keyword evidence="3 6" id="KW-0812">Transmembrane</keyword>
<dbReference type="PRINTS" id="PR00342">
    <property type="entry name" value="RHESUSRHD"/>
</dbReference>
<accession>A0A090KQK7</accession>
<dbReference type="GO" id="GO:0005886">
    <property type="term" value="C:plasma membrane"/>
    <property type="evidence" value="ECO:0007669"/>
    <property type="project" value="InterPro"/>
</dbReference>
<evidence type="ECO:0000256" key="4">
    <source>
        <dbReference type="ARBA" id="ARBA00022989"/>
    </source>
</evidence>
<gene>
    <name evidence="8 10 11" type="ORF">SRAE_X000140500</name>
</gene>
<feature type="transmembrane region" description="Helical" evidence="6">
    <location>
        <begin position="84"/>
        <end position="103"/>
    </location>
</feature>
<evidence type="ECO:0000259" key="7">
    <source>
        <dbReference type="Pfam" id="PF00909"/>
    </source>
</evidence>
<evidence type="ECO:0000256" key="1">
    <source>
        <dbReference type="ARBA" id="ARBA00004141"/>
    </source>
</evidence>
<evidence type="ECO:0000313" key="9">
    <source>
        <dbReference type="Proteomes" id="UP000035682"/>
    </source>
</evidence>
<feature type="transmembrane region" description="Helical" evidence="6">
    <location>
        <begin position="301"/>
        <end position="325"/>
    </location>
</feature>
<dbReference type="InterPro" id="IPR024041">
    <property type="entry name" value="NH4_transpt_AmtB-like_dom"/>
</dbReference>
<reference evidence="9" key="2">
    <citation type="submission" date="2014-09" db="EMBL/GenBank/DDBJ databases">
        <authorList>
            <person name="Martin A.A."/>
        </authorList>
    </citation>
    <scope>NUCLEOTIDE SEQUENCE</scope>
    <source>
        <strain evidence="9">ED321</strain>
    </source>
</reference>
<comment type="subcellular location">
    <subcellularLocation>
        <location evidence="1">Membrane</location>
        <topology evidence="1">Multi-pass membrane protein</topology>
    </subcellularLocation>
</comment>
<keyword evidence="9" id="KW-1185">Reference proteome</keyword>
<feature type="transmembrane region" description="Helical" evidence="6">
    <location>
        <begin position="249"/>
        <end position="269"/>
    </location>
</feature>
<dbReference type="EMBL" id="LN609396">
    <property type="protein sequence ID" value="CEF59659.1"/>
    <property type="molecule type" value="Genomic_DNA"/>
</dbReference>
<keyword evidence="4 6" id="KW-1133">Transmembrane helix</keyword>
<evidence type="ECO:0000313" key="8">
    <source>
        <dbReference type="EMBL" id="CEF59659.1"/>
    </source>
</evidence>
<dbReference type="WBParaSite" id="SRAE_X000140500.1">
    <property type="protein sequence ID" value="SRAE_X000140500.1"/>
    <property type="gene ID" value="WBGene00266973"/>
</dbReference>
<dbReference type="GO" id="GO:0008519">
    <property type="term" value="F:ammonium channel activity"/>
    <property type="evidence" value="ECO:0007669"/>
    <property type="project" value="InterPro"/>
</dbReference>
<dbReference type="InterPro" id="IPR029020">
    <property type="entry name" value="Ammonium/urea_transptr"/>
</dbReference>
<dbReference type="SUPFAM" id="SSF111352">
    <property type="entry name" value="Ammonium transporter"/>
    <property type="match status" value="1"/>
</dbReference>
<dbReference type="OrthoDB" id="534912at2759"/>
<dbReference type="Gene3D" id="1.10.3430.10">
    <property type="entry name" value="Ammonium transporter AmtB like domains"/>
    <property type="match status" value="1"/>
</dbReference>
<reference evidence="10" key="3">
    <citation type="submission" date="2020-12" db="UniProtKB">
        <authorList>
            <consortium name="WormBaseParasite"/>
        </authorList>
    </citation>
    <scope>IDENTIFICATION</scope>
</reference>
<dbReference type="Proteomes" id="UP000035682">
    <property type="component" value="Unplaced"/>
</dbReference>
<evidence type="ECO:0000256" key="2">
    <source>
        <dbReference type="ARBA" id="ARBA00011036"/>
    </source>
</evidence>
<evidence type="ECO:0000313" key="10">
    <source>
        <dbReference type="WBParaSite" id="SRAE_X000140500.1"/>
    </source>
</evidence>
<dbReference type="Pfam" id="PF00909">
    <property type="entry name" value="Ammonium_transp"/>
    <property type="match status" value="1"/>
</dbReference>
<evidence type="ECO:0000256" key="3">
    <source>
        <dbReference type="ARBA" id="ARBA00022692"/>
    </source>
</evidence>
<feature type="transmembrane region" description="Helical" evidence="6">
    <location>
        <begin position="18"/>
        <end position="36"/>
    </location>
</feature>
<evidence type="ECO:0000256" key="5">
    <source>
        <dbReference type="ARBA" id="ARBA00023136"/>
    </source>
</evidence>
<comment type="similarity">
    <text evidence="2">Belongs to the ammonium transporter (TC 2.A.49) family. Rh subfamily.</text>
</comment>
<dbReference type="OMA" id="DNIYWEV"/>
<dbReference type="WormBase" id="SRAE_X000140500">
    <property type="protein sequence ID" value="SRP01345"/>
    <property type="gene ID" value="WBGene00266973"/>
</dbReference>
<feature type="transmembrane region" description="Helical" evidence="6">
    <location>
        <begin position="180"/>
        <end position="198"/>
    </location>
</feature>
<name>A0A090KQK7_STRRB</name>
<feature type="transmembrane region" description="Helical" evidence="6">
    <location>
        <begin position="337"/>
        <end position="359"/>
    </location>
</feature>
<reference evidence="8" key="1">
    <citation type="submission" date="2014-09" db="EMBL/GenBank/DDBJ databases">
        <authorList>
            <person name="Aslett A.Martin."/>
        </authorList>
    </citation>
    <scope>NUCLEOTIDE SEQUENCE</scope>
    <source>
        <strain evidence="8">ED321 Heterogonic</strain>
    </source>
</reference>
<organism evidence="8">
    <name type="scientific">Strongyloides ratti</name>
    <name type="common">Parasitic roundworm</name>
    <dbReference type="NCBI Taxonomy" id="34506"/>
    <lineage>
        <taxon>Eukaryota</taxon>
        <taxon>Metazoa</taxon>
        <taxon>Ecdysozoa</taxon>
        <taxon>Nematoda</taxon>
        <taxon>Chromadorea</taxon>
        <taxon>Rhabditida</taxon>
        <taxon>Tylenchina</taxon>
        <taxon>Panagrolaimomorpha</taxon>
        <taxon>Strongyloidoidea</taxon>
        <taxon>Strongyloididae</taxon>
        <taxon>Strongyloides</taxon>
    </lineage>
</organism>
<dbReference type="AlphaFoldDB" id="A0A090KQK7"/>
<dbReference type="PANTHER" id="PTHR11730">
    <property type="entry name" value="AMMONIUM TRANSPORTER"/>
    <property type="match status" value="1"/>
</dbReference>
<protein>
    <submittedName>
        <fullName evidence="8 10">Rh30-like protein</fullName>
    </submittedName>
</protein>
<dbReference type="CTD" id="36384467"/>
<sequence>MDFKLHKKCFEVWKNHQFILLLTFFHIIFIILIAIFGRYPEYKVNDNNLSKMSTIYPMFADINVMIFIGFGFLMTFLKRYGYSAVSINMLLATFSIIWSIIIRGFLNETFSSNKYFILSITNLIYSNFSAGVVLISMGVLLGKLSPTQYLIMALCEIPVAMILEHVITEILFVADIGGSLVIHIIGCFFGLGVSKIINRREIYKSNNESSVYHSDLFSIIGTLALWIFWPSFNGALADGDIGKERSVSNTFLSLVGATIATFLTSNLISKKKEFNMVHIGNSTLAGGVGIGNVANVVTNPWVSLVVGTISGFISVLGYEFVTPILSKKGILHDTCGVINLHGFPGIISGICGIIFAFIYTKNYYVNDEYYMIFPETKNGRTSSQQALYQFIGLVIALFGSLIGGILTGIILRLPVWDKVPDDDLFSDSKYFHTPDDYEFTTKISSNIKTLKNKKLDLENI</sequence>
<proteinExistence type="inferred from homology"/>
<dbReference type="GO" id="GO:0097272">
    <property type="term" value="P:ammonium homeostasis"/>
    <property type="evidence" value="ECO:0007669"/>
    <property type="project" value="TreeGrafter"/>
</dbReference>
<keyword evidence="5 6" id="KW-0472">Membrane</keyword>
<feature type="domain" description="Ammonium transporter AmtB-like" evidence="7">
    <location>
        <begin position="39"/>
        <end position="423"/>
    </location>
</feature>